<evidence type="ECO:0000313" key="4">
    <source>
        <dbReference type="Proteomes" id="UP000663870"/>
    </source>
</evidence>
<organism evidence="1 3">
    <name type="scientific">Rotaria sordida</name>
    <dbReference type="NCBI Taxonomy" id="392033"/>
    <lineage>
        <taxon>Eukaryota</taxon>
        <taxon>Metazoa</taxon>
        <taxon>Spiralia</taxon>
        <taxon>Gnathifera</taxon>
        <taxon>Rotifera</taxon>
        <taxon>Eurotatoria</taxon>
        <taxon>Bdelloidea</taxon>
        <taxon>Philodinida</taxon>
        <taxon>Philodinidae</taxon>
        <taxon>Rotaria</taxon>
    </lineage>
</organism>
<keyword evidence="4" id="KW-1185">Reference proteome</keyword>
<dbReference type="Proteomes" id="UP000663870">
    <property type="component" value="Unassembled WGS sequence"/>
</dbReference>
<dbReference type="AlphaFoldDB" id="A0A814ZE41"/>
<reference evidence="1" key="1">
    <citation type="submission" date="2021-02" db="EMBL/GenBank/DDBJ databases">
        <authorList>
            <person name="Nowell W R."/>
        </authorList>
    </citation>
    <scope>NUCLEOTIDE SEQUENCE</scope>
</reference>
<dbReference type="EMBL" id="CAJNOH010001686">
    <property type="protein sequence ID" value="CAF1241845.1"/>
    <property type="molecule type" value="Genomic_DNA"/>
</dbReference>
<dbReference type="Proteomes" id="UP000663854">
    <property type="component" value="Unassembled WGS sequence"/>
</dbReference>
<accession>A0A814ZE41</accession>
<sequence>MGINVHNLIDRKQDEYDQREDQEILTILIQQQQIMIQQQNAYFHFHSKQIDHGFQVLAEKIEGLREKSQDKENMLIQDRAAIPQTFNVKDLTSSEIEKSAVLSSSLPSSNDIFINGVWFNRYQQYGVWYGPFQHCMSFNANNNIFQGHGEDNYGTGDPQLNFGHQCLCKMTWNKERHVFEGIMFVPDGWTMVPCGLFEMSFVKS</sequence>
<protein>
    <submittedName>
        <fullName evidence="1">Uncharacterized protein</fullName>
    </submittedName>
</protein>
<comment type="caution">
    <text evidence="1">The sequence shown here is derived from an EMBL/GenBank/DDBJ whole genome shotgun (WGS) entry which is preliminary data.</text>
</comment>
<name>A0A814ZE41_9BILA</name>
<gene>
    <name evidence="2" type="ORF">JXQ802_LOCUS41762</name>
    <name evidence="1" type="ORF">PYM288_LOCUS26917</name>
</gene>
<evidence type="ECO:0000313" key="3">
    <source>
        <dbReference type="Proteomes" id="UP000663854"/>
    </source>
</evidence>
<dbReference type="EMBL" id="CAJNOL010002706">
    <property type="protein sequence ID" value="CAF1523836.1"/>
    <property type="molecule type" value="Genomic_DNA"/>
</dbReference>
<evidence type="ECO:0000313" key="1">
    <source>
        <dbReference type="EMBL" id="CAF1241845.1"/>
    </source>
</evidence>
<evidence type="ECO:0000313" key="2">
    <source>
        <dbReference type="EMBL" id="CAF1523836.1"/>
    </source>
</evidence>
<proteinExistence type="predicted"/>